<comment type="pathway">
    <text evidence="1">Carotenoid biosynthesis; phytoene biosynthesis.</text>
</comment>
<dbReference type="InterPro" id="IPR008949">
    <property type="entry name" value="Isoprenoid_synthase_dom_sf"/>
</dbReference>
<dbReference type="GO" id="GO:0004311">
    <property type="term" value="F:geranylgeranyl diphosphate synthase activity"/>
    <property type="evidence" value="ECO:0007669"/>
    <property type="project" value="InterPro"/>
</dbReference>
<dbReference type="CDD" id="cd00683">
    <property type="entry name" value="Trans_IPPS_HH"/>
    <property type="match status" value="1"/>
</dbReference>
<dbReference type="InterPro" id="IPR002060">
    <property type="entry name" value="Squ/phyt_synthse"/>
</dbReference>
<dbReference type="PANTHER" id="PTHR31480">
    <property type="entry name" value="BIFUNCTIONAL LYCOPENE CYCLASE/PHYTOENE SYNTHASE"/>
    <property type="match status" value="1"/>
</dbReference>
<dbReference type="AlphaFoldDB" id="A0A916SXV2"/>
<reference evidence="3" key="1">
    <citation type="journal article" date="2014" name="Int. J. Syst. Evol. Microbiol.">
        <title>Complete genome sequence of Corynebacterium casei LMG S-19264T (=DSM 44701T), isolated from a smear-ripened cheese.</title>
        <authorList>
            <consortium name="US DOE Joint Genome Institute (JGI-PGF)"/>
            <person name="Walter F."/>
            <person name="Albersmeier A."/>
            <person name="Kalinowski J."/>
            <person name="Ruckert C."/>
        </authorList>
    </citation>
    <scope>NUCLEOTIDE SEQUENCE</scope>
    <source>
        <strain evidence="3">CGMCC 1.12827</strain>
    </source>
</reference>
<dbReference type="Proteomes" id="UP000621454">
    <property type="component" value="Unassembled WGS sequence"/>
</dbReference>
<dbReference type="InterPro" id="IPR019845">
    <property type="entry name" value="Squalene/phytoene_synthase_CS"/>
</dbReference>
<comment type="caution">
    <text evidence="3">The sequence shown here is derived from an EMBL/GenBank/DDBJ whole genome shotgun (WGS) entry which is preliminary data.</text>
</comment>
<dbReference type="GO" id="GO:0016117">
    <property type="term" value="P:carotenoid biosynthetic process"/>
    <property type="evidence" value="ECO:0007669"/>
    <property type="project" value="UniProtKB-ARBA"/>
</dbReference>
<name>A0A916SXV2_9ACTN</name>
<dbReference type="SFLD" id="SFLDG01018">
    <property type="entry name" value="Squalene/Phytoene_Synthase_Lik"/>
    <property type="match status" value="1"/>
</dbReference>
<dbReference type="InterPro" id="IPR033904">
    <property type="entry name" value="Trans_IPPS_HH"/>
</dbReference>
<keyword evidence="2" id="KW-0808">Transferase</keyword>
<proteinExistence type="predicted"/>
<protein>
    <submittedName>
        <fullName evidence="3">Phytoene synthase</fullName>
    </submittedName>
</protein>
<accession>A0A916SXV2</accession>
<dbReference type="InterPro" id="IPR044843">
    <property type="entry name" value="Trans_IPPS_bact-type"/>
</dbReference>
<keyword evidence="4" id="KW-1185">Reference proteome</keyword>
<dbReference type="SFLD" id="SFLDG01212">
    <property type="entry name" value="Phytoene_synthase_like"/>
    <property type="match status" value="1"/>
</dbReference>
<organism evidence="3 4">
    <name type="scientific">Gordonia jinhuaensis</name>
    <dbReference type="NCBI Taxonomy" id="1517702"/>
    <lineage>
        <taxon>Bacteria</taxon>
        <taxon>Bacillati</taxon>
        <taxon>Actinomycetota</taxon>
        <taxon>Actinomycetes</taxon>
        <taxon>Mycobacteriales</taxon>
        <taxon>Gordoniaceae</taxon>
        <taxon>Gordonia</taxon>
    </lineage>
</organism>
<dbReference type="RefSeq" id="WP_188584911.1">
    <property type="nucleotide sequence ID" value="NZ_BMGC01000002.1"/>
</dbReference>
<evidence type="ECO:0000313" key="4">
    <source>
        <dbReference type="Proteomes" id="UP000621454"/>
    </source>
</evidence>
<evidence type="ECO:0000256" key="1">
    <source>
        <dbReference type="ARBA" id="ARBA00004684"/>
    </source>
</evidence>
<dbReference type="GO" id="GO:0051996">
    <property type="term" value="F:squalene synthase [NAD(P)H] activity"/>
    <property type="evidence" value="ECO:0007669"/>
    <property type="project" value="InterPro"/>
</dbReference>
<dbReference type="PROSITE" id="PS01044">
    <property type="entry name" value="SQUALEN_PHYTOEN_SYN_1"/>
    <property type="match status" value="1"/>
</dbReference>
<evidence type="ECO:0000313" key="3">
    <source>
        <dbReference type="EMBL" id="GGB19117.1"/>
    </source>
</evidence>
<reference evidence="3" key="2">
    <citation type="submission" date="2020-09" db="EMBL/GenBank/DDBJ databases">
        <authorList>
            <person name="Sun Q."/>
            <person name="Zhou Y."/>
        </authorList>
    </citation>
    <scope>NUCLEOTIDE SEQUENCE</scope>
    <source>
        <strain evidence="3">CGMCC 1.12827</strain>
    </source>
</reference>
<dbReference type="SFLD" id="SFLDS00005">
    <property type="entry name" value="Isoprenoid_Synthase_Type_I"/>
    <property type="match status" value="1"/>
</dbReference>
<dbReference type="PROSITE" id="PS01045">
    <property type="entry name" value="SQUALEN_PHYTOEN_SYN_2"/>
    <property type="match status" value="1"/>
</dbReference>
<sequence length="316" mass="34929">MTPVRAPALQRSYDISRALTAEHGRTYYLGTRMLPADRREAVYALYGFARMVDDWVDVADTDVDDPSRAIDEIEVALMSALDDTRARGTLAVVDTVDDRLLAVVDTITSFDIDRSLFTAFLTSMRMDVPGNPLFRNRYRTLDELSEYMFGSASVIGLQMLPILGTAAGVRIGDAEPTARALGDAFQLTNFLRDVGEDLDRDRIYLPLDELAAFGVDEETLRDARATGRAAPELQRGLAHLVAITRSVYRQAEPGVGMLAARSRPGIRAAFEIYRDILGEMEAVDFQVFDTRVRVGTAARLRRAAAAITAFAPDRAR</sequence>
<gene>
    <name evidence="3" type="primary">crtB</name>
    <name evidence="3" type="ORF">GCM10011489_04020</name>
</gene>
<evidence type="ECO:0000256" key="2">
    <source>
        <dbReference type="ARBA" id="ARBA00022679"/>
    </source>
</evidence>
<dbReference type="Pfam" id="PF00494">
    <property type="entry name" value="SQS_PSY"/>
    <property type="match status" value="1"/>
</dbReference>
<dbReference type="SUPFAM" id="SSF48576">
    <property type="entry name" value="Terpenoid synthases"/>
    <property type="match status" value="1"/>
</dbReference>
<dbReference type="Gene3D" id="1.10.600.10">
    <property type="entry name" value="Farnesyl Diphosphate Synthase"/>
    <property type="match status" value="1"/>
</dbReference>
<dbReference type="EMBL" id="BMGC01000002">
    <property type="protein sequence ID" value="GGB19117.1"/>
    <property type="molecule type" value="Genomic_DNA"/>
</dbReference>